<keyword evidence="4 6" id="KW-1133">Transmembrane helix</keyword>
<evidence type="ECO:0000313" key="10">
    <source>
        <dbReference type="Proteomes" id="UP000799421"/>
    </source>
</evidence>
<feature type="transmembrane region" description="Helical" evidence="6">
    <location>
        <begin position="340"/>
        <end position="361"/>
    </location>
</feature>
<proteinExistence type="inferred from homology"/>
<dbReference type="Proteomes" id="UP000799421">
    <property type="component" value="Unassembled WGS sequence"/>
</dbReference>
<dbReference type="PANTHER" id="PTHR23502">
    <property type="entry name" value="MAJOR FACILITATOR SUPERFAMILY"/>
    <property type="match status" value="1"/>
</dbReference>
<evidence type="ECO:0000256" key="7">
    <source>
        <dbReference type="SAM" id="SignalP"/>
    </source>
</evidence>
<dbReference type="FunFam" id="1.20.1250.20:FF:000082">
    <property type="entry name" value="MFS multidrug transporter, putative"/>
    <property type="match status" value="1"/>
</dbReference>
<evidence type="ECO:0000313" key="9">
    <source>
        <dbReference type="EMBL" id="KAF2863395.1"/>
    </source>
</evidence>
<evidence type="ECO:0000256" key="2">
    <source>
        <dbReference type="ARBA" id="ARBA00008335"/>
    </source>
</evidence>
<feature type="transmembrane region" description="Helical" evidence="6">
    <location>
        <begin position="299"/>
        <end position="319"/>
    </location>
</feature>
<dbReference type="Gene3D" id="1.20.1250.20">
    <property type="entry name" value="MFS general substrate transporter like domains"/>
    <property type="match status" value="1"/>
</dbReference>
<feature type="domain" description="Major facilitator superfamily (MFS) profile" evidence="8">
    <location>
        <begin position="14"/>
        <end position="462"/>
    </location>
</feature>
<dbReference type="GO" id="GO:0005886">
    <property type="term" value="C:plasma membrane"/>
    <property type="evidence" value="ECO:0007669"/>
    <property type="project" value="TreeGrafter"/>
</dbReference>
<dbReference type="PANTHER" id="PTHR23502:SF134">
    <property type="entry name" value="MAJOR FACILITATOR SUPERFAMILY (MFS) PROFILE DOMAIN-CONTAINING PROTEIN-RELATED"/>
    <property type="match status" value="1"/>
</dbReference>
<comment type="similarity">
    <text evidence="2">Belongs to the major facilitator superfamily.</text>
</comment>
<keyword evidence="10" id="KW-1185">Reference proteome</keyword>
<dbReference type="InterPro" id="IPR011701">
    <property type="entry name" value="MFS"/>
</dbReference>
<feature type="transmembrane region" description="Helical" evidence="6">
    <location>
        <begin position="261"/>
        <end position="287"/>
    </location>
</feature>
<sequence length="475" mass="52750">MSPFLWPQSRKRMTTSLATLVTLLSGLVPGSYAAGEDQMAQEWRVSFVELNWGIAVFTWGFAIAPMVLAPLSEIYGRRPLFMTTGILFLIFQMLCAVTPTYAGMIVVRFLVGCTGSTFSTVVGGVVSDVYHAKDRNTPMALFTGAGIFAGGVGPVVGGVIAQYTTWRWIFGIQVILGVIVITIIILAFPETRGSVLLSRKAKALNKWYDQLESAGCYGVVIDGHSQRVRWKVKADEERQSIDNIVRISLCRPFCLLATEPVVFFFSLWISFSWAVLYLLFSAIPLVFQTNHKFNQTQAYGVFAALSIASAMSTVISIYQERFAERFVCGKRRRQLKTPEGRLYFSCVQSILLPIGCFWFGWTSFESIHWIWPTLAVGCTTMGIFSIYLAVFNYLADTYHRYASSALAGQSFCRNMIGGAFPLFTCQMFETLSYQGAGSLLGGLAAVLTVVPWVLVFYGPRIRARSKLASEVVCEK</sequence>
<keyword evidence="3 6" id="KW-0812">Transmembrane</keyword>
<evidence type="ECO:0000256" key="3">
    <source>
        <dbReference type="ARBA" id="ARBA00022692"/>
    </source>
</evidence>
<feature type="signal peptide" evidence="7">
    <location>
        <begin position="1"/>
        <end position="33"/>
    </location>
</feature>
<evidence type="ECO:0000256" key="6">
    <source>
        <dbReference type="SAM" id="Phobius"/>
    </source>
</evidence>
<accession>A0A6A7C8T9</accession>
<feature type="transmembrane region" description="Helical" evidence="6">
    <location>
        <begin position="80"/>
        <end position="99"/>
    </location>
</feature>
<evidence type="ECO:0000256" key="5">
    <source>
        <dbReference type="ARBA" id="ARBA00023136"/>
    </source>
</evidence>
<evidence type="ECO:0000256" key="4">
    <source>
        <dbReference type="ARBA" id="ARBA00022989"/>
    </source>
</evidence>
<evidence type="ECO:0000259" key="8">
    <source>
        <dbReference type="PROSITE" id="PS50850"/>
    </source>
</evidence>
<dbReference type="InterPro" id="IPR036259">
    <property type="entry name" value="MFS_trans_sf"/>
</dbReference>
<dbReference type="EMBL" id="MU005961">
    <property type="protein sequence ID" value="KAF2863395.1"/>
    <property type="molecule type" value="Genomic_DNA"/>
</dbReference>
<dbReference type="InterPro" id="IPR005829">
    <property type="entry name" value="Sugar_transporter_CS"/>
</dbReference>
<evidence type="ECO:0000256" key="1">
    <source>
        <dbReference type="ARBA" id="ARBA00004141"/>
    </source>
</evidence>
<dbReference type="GO" id="GO:0022857">
    <property type="term" value="F:transmembrane transporter activity"/>
    <property type="evidence" value="ECO:0007669"/>
    <property type="project" value="InterPro"/>
</dbReference>
<feature type="transmembrane region" description="Helical" evidence="6">
    <location>
        <begin position="105"/>
        <end position="127"/>
    </location>
</feature>
<dbReference type="OrthoDB" id="6770063at2759"/>
<feature type="transmembrane region" description="Helical" evidence="6">
    <location>
        <begin position="367"/>
        <end position="394"/>
    </location>
</feature>
<dbReference type="SUPFAM" id="SSF103473">
    <property type="entry name" value="MFS general substrate transporter"/>
    <property type="match status" value="1"/>
</dbReference>
<organism evidence="9 10">
    <name type="scientific">Piedraia hortae CBS 480.64</name>
    <dbReference type="NCBI Taxonomy" id="1314780"/>
    <lineage>
        <taxon>Eukaryota</taxon>
        <taxon>Fungi</taxon>
        <taxon>Dikarya</taxon>
        <taxon>Ascomycota</taxon>
        <taxon>Pezizomycotina</taxon>
        <taxon>Dothideomycetes</taxon>
        <taxon>Dothideomycetidae</taxon>
        <taxon>Capnodiales</taxon>
        <taxon>Piedraiaceae</taxon>
        <taxon>Piedraia</taxon>
    </lineage>
</organism>
<keyword evidence="5 6" id="KW-0472">Membrane</keyword>
<gene>
    <name evidence="9" type="ORF">K470DRAFT_262145</name>
</gene>
<dbReference type="PROSITE" id="PS50850">
    <property type="entry name" value="MFS"/>
    <property type="match status" value="1"/>
</dbReference>
<reference evidence="9" key="1">
    <citation type="journal article" date="2020" name="Stud. Mycol.">
        <title>101 Dothideomycetes genomes: a test case for predicting lifestyles and emergence of pathogens.</title>
        <authorList>
            <person name="Haridas S."/>
            <person name="Albert R."/>
            <person name="Binder M."/>
            <person name="Bloem J."/>
            <person name="Labutti K."/>
            <person name="Salamov A."/>
            <person name="Andreopoulos B."/>
            <person name="Baker S."/>
            <person name="Barry K."/>
            <person name="Bills G."/>
            <person name="Bluhm B."/>
            <person name="Cannon C."/>
            <person name="Castanera R."/>
            <person name="Culley D."/>
            <person name="Daum C."/>
            <person name="Ezra D."/>
            <person name="Gonzalez J."/>
            <person name="Henrissat B."/>
            <person name="Kuo A."/>
            <person name="Liang C."/>
            <person name="Lipzen A."/>
            <person name="Lutzoni F."/>
            <person name="Magnuson J."/>
            <person name="Mondo S."/>
            <person name="Nolan M."/>
            <person name="Ohm R."/>
            <person name="Pangilinan J."/>
            <person name="Park H.-J."/>
            <person name="Ramirez L."/>
            <person name="Alfaro M."/>
            <person name="Sun H."/>
            <person name="Tritt A."/>
            <person name="Yoshinaga Y."/>
            <person name="Zwiers L.-H."/>
            <person name="Turgeon B."/>
            <person name="Goodwin S."/>
            <person name="Spatafora J."/>
            <person name="Crous P."/>
            <person name="Grigoriev I."/>
        </authorList>
    </citation>
    <scope>NUCLEOTIDE SEQUENCE</scope>
    <source>
        <strain evidence="9">CBS 480.64</strain>
    </source>
</reference>
<feature type="transmembrane region" description="Helical" evidence="6">
    <location>
        <begin position="166"/>
        <end position="188"/>
    </location>
</feature>
<dbReference type="GO" id="GO:0042908">
    <property type="term" value="P:xenobiotic transport"/>
    <property type="evidence" value="ECO:0007669"/>
    <property type="project" value="UniProtKB-ARBA"/>
</dbReference>
<feature type="transmembrane region" description="Helical" evidence="6">
    <location>
        <begin position="439"/>
        <end position="457"/>
    </location>
</feature>
<keyword evidence="7" id="KW-0732">Signal</keyword>
<dbReference type="PROSITE" id="PS00216">
    <property type="entry name" value="SUGAR_TRANSPORT_1"/>
    <property type="match status" value="1"/>
</dbReference>
<dbReference type="Pfam" id="PF07690">
    <property type="entry name" value="MFS_1"/>
    <property type="match status" value="1"/>
</dbReference>
<comment type="subcellular location">
    <subcellularLocation>
        <location evidence="1">Membrane</location>
        <topology evidence="1">Multi-pass membrane protein</topology>
    </subcellularLocation>
</comment>
<feature type="chain" id="PRO_5025683153" evidence="7">
    <location>
        <begin position="34"/>
        <end position="475"/>
    </location>
</feature>
<dbReference type="AlphaFoldDB" id="A0A6A7C8T9"/>
<feature type="transmembrane region" description="Helical" evidence="6">
    <location>
        <begin position="49"/>
        <end position="68"/>
    </location>
</feature>
<feature type="transmembrane region" description="Helical" evidence="6">
    <location>
        <begin position="139"/>
        <end position="160"/>
    </location>
</feature>
<name>A0A6A7C8T9_9PEZI</name>
<dbReference type="GO" id="GO:0140115">
    <property type="term" value="P:export across plasma membrane"/>
    <property type="evidence" value="ECO:0007669"/>
    <property type="project" value="UniProtKB-ARBA"/>
</dbReference>
<dbReference type="InterPro" id="IPR020846">
    <property type="entry name" value="MFS_dom"/>
</dbReference>
<protein>
    <submittedName>
        <fullName evidence="9">MFS general substrate transporter</fullName>
    </submittedName>
</protein>